<dbReference type="Proteomes" id="UP000289340">
    <property type="component" value="Chromosome 19"/>
</dbReference>
<gene>
    <name evidence="4" type="ORF">D0Y65_051976</name>
</gene>
<dbReference type="Gene3D" id="3.30.190.20">
    <property type="match status" value="1"/>
</dbReference>
<dbReference type="GO" id="GO:0003723">
    <property type="term" value="F:RNA binding"/>
    <property type="evidence" value="ECO:0007669"/>
    <property type="project" value="InterPro"/>
</dbReference>
<evidence type="ECO:0000256" key="3">
    <source>
        <dbReference type="ARBA" id="ARBA00023274"/>
    </source>
</evidence>
<dbReference type="EMBL" id="QZWG01000019">
    <property type="protein sequence ID" value="RZB48737.1"/>
    <property type="molecule type" value="Genomic_DNA"/>
</dbReference>
<dbReference type="SUPFAM" id="SSF56808">
    <property type="entry name" value="Ribosomal protein L1"/>
    <property type="match status" value="1"/>
</dbReference>
<sequence>MEEEVDPLIKREKHKENGVTNVGCEDDFLDNPITDLIKKEVETGDSTKPHCFQDSDFHKKIVIVKQKSFMKVVGTTMVLESWNVNLLDEPLALNFVASMADSLAMELRQKECTKPVKLIKVIWSPPLFLPPPKPPDLSLHAGAVGKFPTLVTHQESLESKVNETKAMVKFQLKKVLCMGVAVGNCTMEEKQIFQNVQLSVNFLVSLLKKNWQNVRCLYLKSTMGSAIRVF</sequence>
<evidence type="ECO:0000256" key="2">
    <source>
        <dbReference type="ARBA" id="ARBA00022980"/>
    </source>
</evidence>
<dbReference type="InterPro" id="IPR028364">
    <property type="entry name" value="Ribosomal_uL1/biogenesis"/>
</dbReference>
<keyword evidence="3" id="KW-0687">Ribonucleoprotein</keyword>
<evidence type="ECO:0000313" key="4">
    <source>
        <dbReference type="EMBL" id="RZB48737.1"/>
    </source>
</evidence>
<dbReference type="PANTHER" id="PTHR23105">
    <property type="entry name" value="RIBOSOMAL PROTEIN L7AE FAMILY MEMBER"/>
    <property type="match status" value="1"/>
</dbReference>
<dbReference type="InterPro" id="IPR050257">
    <property type="entry name" value="eL8/uL1-like"/>
</dbReference>
<evidence type="ECO:0000256" key="1">
    <source>
        <dbReference type="ARBA" id="ARBA00010531"/>
    </source>
</evidence>
<dbReference type="Pfam" id="PF00687">
    <property type="entry name" value="Ribosomal_L1"/>
    <property type="match status" value="1"/>
</dbReference>
<dbReference type="AlphaFoldDB" id="A0A445FIU6"/>
<comment type="caution">
    <text evidence="4">The sequence shown here is derived from an EMBL/GenBank/DDBJ whole genome shotgun (WGS) entry which is preliminary data.</text>
</comment>
<accession>A0A445FIU6</accession>
<dbReference type="GO" id="GO:0005840">
    <property type="term" value="C:ribosome"/>
    <property type="evidence" value="ECO:0007669"/>
    <property type="project" value="UniProtKB-KW"/>
</dbReference>
<reference evidence="4 5" key="1">
    <citation type="submission" date="2018-09" db="EMBL/GenBank/DDBJ databases">
        <title>A high-quality reference genome of wild soybean provides a powerful tool to mine soybean genomes.</title>
        <authorList>
            <person name="Xie M."/>
            <person name="Chung C.Y.L."/>
            <person name="Li M.-W."/>
            <person name="Wong F.-L."/>
            <person name="Chan T.-F."/>
            <person name="Lam H.-M."/>
        </authorList>
    </citation>
    <scope>NUCLEOTIDE SEQUENCE [LARGE SCALE GENOMIC DNA]</scope>
    <source>
        <strain evidence="5">cv. W05</strain>
        <tissue evidence="4">Hypocotyl of etiolated seedlings</tissue>
    </source>
</reference>
<name>A0A445FIU6_GLYSO</name>
<organism evidence="4 5">
    <name type="scientific">Glycine soja</name>
    <name type="common">Wild soybean</name>
    <dbReference type="NCBI Taxonomy" id="3848"/>
    <lineage>
        <taxon>Eukaryota</taxon>
        <taxon>Viridiplantae</taxon>
        <taxon>Streptophyta</taxon>
        <taxon>Embryophyta</taxon>
        <taxon>Tracheophyta</taxon>
        <taxon>Spermatophyta</taxon>
        <taxon>Magnoliopsida</taxon>
        <taxon>eudicotyledons</taxon>
        <taxon>Gunneridae</taxon>
        <taxon>Pentapetalae</taxon>
        <taxon>rosids</taxon>
        <taxon>fabids</taxon>
        <taxon>Fabales</taxon>
        <taxon>Fabaceae</taxon>
        <taxon>Papilionoideae</taxon>
        <taxon>50 kb inversion clade</taxon>
        <taxon>NPAAA clade</taxon>
        <taxon>indigoferoid/millettioid clade</taxon>
        <taxon>Phaseoleae</taxon>
        <taxon>Glycine</taxon>
        <taxon>Glycine subgen. Soja</taxon>
    </lineage>
</organism>
<proteinExistence type="inferred from homology"/>
<protein>
    <submittedName>
        <fullName evidence="4">60S ribosomal protein L10a-1</fullName>
    </submittedName>
</protein>
<dbReference type="FunFam" id="3.30.190.20:FF:000006">
    <property type="entry name" value="Ribosomal protein"/>
    <property type="match status" value="1"/>
</dbReference>
<dbReference type="GO" id="GO:1990904">
    <property type="term" value="C:ribonucleoprotein complex"/>
    <property type="evidence" value="ECO:0007669"/>
    <property type="project" value="UniProtKB-KW"/>
</dbReference>
<dbReference type="CDD" id="cd00403">
    <property type="entry name" value="Ribosomal_L1"/>
    <property type="match status" value="1"/>
</dbReference>
<evidence type="ECO:0000313" key="5">
    <source>
        <dbReference type="Proteomes" id="UP000289340"/>
    </source>
</evidence>
<keyword evidence="5" id="KW-1185">Reference proteome</keyword>
<dbReference type="InterPro" id="IPR023674">
    <property type="entry name" value="Ribosomal_uL1-like"/>
</dbReference>
<keyword evidence="2 4" id="KW-0689">Ribosomal protein</keyword>
<comment type="similarity">
    <text evidence="1">Belongs to the universal ribosomal protein uL1 family.</text>
</comment>